<name>A0A354M020_9BACT</name>
<proteinExistence type="predicted"/>
<evidence type="ECO:0000313" key="2">
    <source>
        <dbReference type="Proteomes" id="UP000262954"/>
    </source>
</evidence>
<protein>
    <submittedName>
        <fullName evidence="1">Transporter</fullName>
    </submittedName>
</protein>
<dbReference type="RefSeq" id="WP_418728917.1">
    <property type="nucleotide sequence ID" value="NZ_DBFJMN010000266.1"/>
</dbReference>
<dbReference type="PANTHER" id="PTHR35810">
    <property type="entry name" value="CYTOPLASMIC PROTEIN-RELATED"/>
    <property type="match status" value="1"/>
</dbReference>
<sequence length="124" mass="14917">MKRGIITISENGTFFMPTAPVWMTMQEMADLFMVFCFDIRKAIRAIYKNHELLEEETKRYIKQDDRTHHEVYSLEIVIAIAFRLRSRECMAFRKFITERLYAPSQKKPLHLLFSLSDTNPRYWC</sequence>
<accession>A0A354M020</accession>
<organism evidence="1 2">
    <name type="scientific">Coprobacter fastidiosus</name>
    <dbReference type="NCBI Taxonomy" id="1099853"/>
    <lineage>
        <taxon>Bacteria</taxon>
        <taxon>Pseudomonadati</taxon>
        <taxon>Bacteroidota</taxon>
        <taxon>Bacteroidia</taxon>
        <taxon>Bacteroidales</taxon>
        <taxon>Barnesiellaceae</taxon>
        <taxon>Coprobacter</taxon>
    </lineage>
</organism>
<dbReference type="EMBL" id="DNWC01000036">
    <property type="protein sequence ID" value="HBJ07859.1"/>
    <property type="molecule type" value="Genomic_DNA"/>
</dbReference>
<gene>
    <name evidence="1" type="ORF">DDY73_02535</name>
</gene>
<reference evidence="1 2" key="1">
    <citation type="journal article" date="2018" name="Nat. Biotechnol.">
        <title>A standardized bacterial taxonomy based on genome phylogeny substantially revises the tree of life.</title>
        <authorList>
            <person name="Parks D.H."/>
            <person name="Chuvochina M."/>
            <person name="Waite D.W."/>
            <person name="Rinke C."/>
            <person name="Skarshewski A."/>
            <person name="Chaumeil P.A."/>
            <person name="Hugenholtz P."/>
        </authorList>
    </citation>
    <scope>NUCLEOTIDE SEQUENCE [LARGE SCALE GENOMIC DNA]</scope>
    <source>
        <strain evidence="1">UBA11482</strain>
    </source>
</reference>
<dbReference type="PANTHER" id="PTHR35810:SF1">
    <property type="entry name" value="CYTOPLASMIC PROTEIN"/>
    <property type="match status" value="1"/>
</dbReference>
<dbReference type="AlphaFoldDB" id="A0A354M020"/>
<evidence type="ECO:0000313" key="1">
    <source>
        <dbReference type="EMBL" id="HBJ07859.1"/>
    </source>
</evidence>
<comment type="caution">
    <text evidence="1">The sequence shown here is derived from an EMBL/GenBank/DDBJ whole genome shotgun (WGS) entry which is preliminary data.</text>
</comment>
<dbReference type="Proteomes" id="UP000262954">
    <property type="component" value="Unassembled WGS sequence"/>
</dbReference>